<dbReference type="InterPro" id="IPR006910">
    <property type="entry name" value="Rad21_Rec8_N"/>
</dbReference>
<gene>
    <name evidence="6" type="ORF">VHEMI06288</name>
</gene>
<feature type="domain" description="Rad21/Rec8-like protein N-terminal" evidence="5">
    <location>
        <begin position="1"/>
        <end position="100"/>
    </location>
</feature>
<feature type="domain" description="Rad21/Rec8-like protein C-terminal eukaryotic" evidence="4">
    <location>
        <begin position="531"/>
        <end position="569"/>
    </location>
</feature>
<organism evidence="6 7">
    <name type="scientific">[Torrubiella] hemipterigena</name>
    <dbReference type="NCBI Taxonomy" id="1531966"/>
    <lineage>
        <taxon>Eukaryota</taxon>
        <taxon>Fungi</taxon>
        <taxon>Dikarya</taxon>
        <taxon>Ascomycota</taxon>
        <taxon>Pezizomycotina</taxon>
        <taxon>Sordariomycetes</taxon>
        <taxon>Hypocreomycetidae</taxon>
        <taxon>Hypocreales</taxon>
        <taxon>Clavicipitaceae</taxon>
        <taxon>Clavicipitaceae incertae sedis</taxon>
        <taxon>'Torrubiella' clade</taxon>
    </lineage>
</organism>
<dbReference type="SUPFAM" id="SSF46785">
    <property type="entry name" value="Winged helix' DNA-binding domain"/>
    <property type="match status" value="1"/>
</dbReference>
<evidence type="ECO:0000256" key="2">
    <source>
        <dbReference type="ARBA" id="ARBA00009870"/>
    </source>
</evidence>
<dbReference type="STRING" id="1531966.A0A0A1TIQ8"/>
<dbReference type="InterPro" id="IPR036390">
    <property type="entry name" value="WH_DNA-bd_sf"/>
</dbReference>
<keyword evidence="3" id="KW-0539">Nucleus</keyword>
<dbReference type="InterPro" id="IPR039781">
    <property type="entry name" value="Rad21/Rec8-like"/>
</dbReference>
<proteinExistence type="inferred from homology"/>
<dbReference type="AlphaFoldDB" id="A0A0A1TIQ8"/>
<dbReference type="GO" id="GO:1990414">
    <property type="term" value="P:replication-born double-strand break repair via sister chromatid exchange"/>
    <property type="evidence" value="ECO:0007669"/>
    <property type="project" value="TreeGrafter"/>
</dbReference>
<dbReference type="Pfam" id="PF04824">
    <property type="entry name" value="Rad21_Rec8"/>
    <property type="match status" value="1"/>
</dbReference>
<dbReference type="GO" id="GO:0007064">
    <property type="term" value="P:mitotic sister chromatid cohesion"/>
    <property type="evidence" value="ECO:0007669"/>
    <property type="project" value="TreeGrafter"/>
</dbReference>
<protein>
    <submittedName>
        <fullName evidence="6">Putative Double-strand-break repair protein rad21</fullName>
    </submittedName>
</protein>
<dbReference type="InterPro" id="IPR023093">
    <property type="entry name" value="ScpA-like_C"/>
</dbReference>
<evidence type="ECO:0000259" key="4">
    <source>
        <dbReference type="Pfam" id="PF04824"/>
    </source>
</evidence>
<name>A0A0A1TIQ8_9HYPO</name>
<accession>A0A0A1TIQ8</accession>
<comment type="similarity">
    <text evidence="2">Belongs to the rad21 family.</text>
</comment>
<dbReference type="HOGENOM" id="CLU_015775_0_1_1"/>
<dbReference type="OrthoDB" id="10071381at2759"/>
<comment type="subcellular location">
    <subcellularLocation>
        <location evidence="1">Nucleus</location>
    </subcellularLocation>
</comment>
<dbReference type="PANTHER" id="PTHR12585">
    <property type="entry name" value="SCC1 / RAD21 FAMILY MEMBER"/>
    <property type="match status" value="1"/>
</dbReference>
<reference evidence="6 7" key="1">
    <citation type="journal article" date="2015" name="Genome Announc.">
        <title>Draft Genome Sequence and Gene Annotation of the Entomopathogenic Fungus Verticillium hemipterigenum.</title>
        <authorList>
            <person name="Horn F."/>
            <person name="Habel A."/>
            <person name="Scharf D.H."/>
            <person name="Dworschak J."/>
            <person name="Brakhage A.A."/>
            <person name="Guthke R."/>
            <person name="Hertweck C."/>
            <person name="Linde J."/>
        </authorList>
    </citation>
    <scope>NUCLEOTIDE SEQUENCE [LARGE SCALE GENOMIC DNA]</scope>
</reference>
<dbReference type="Gene3D" id="1.10.10.580">
    <property type="entry name" value="Structural maintenance of chromosome 1. Chain E"/>
    <property type="match status" value="1"/>
</dbReference>
<evidence type="ECO:0000313" key="7">
    <source>
        <dbReference type="Proteomes" id="UP000039046"/>
    </source>
</evidence>
<evidence type="ECO:0000259" key="5">
    <source>
        <dbReference type="Pfam" id="PF04825"/>
    </source>
</evidence>
<dbReference type="EMBL" id="CDHN01000003">
    <property type="protein sequence ID" value="CEJ90505.1"/>
    <property type="molecule type" value="Genomic_DNA"/>
</dbReference>
<dbReference type="Proteomes" id="UP000039046">
    <property type="component" value="Unassembled WGS sequence"/>
</dbReference>
<dbReference type="Pfam" id="PF04825">
    <property type="entry name" value="Rad21_Rec8_N"/>
    <property type="match status" value="1"/>
</dbReference>
<dbReference type="PANTHER" id="PTHR12585:SF69">
    <property type="entry name" value="FI11703P"/>
    <property type="match status" value="1"/>
</dbReference>
<evidence type="ECO:0000313" key="6">
    <source>
        <dbReference type="EMBL" id="CEJ90505.1"/>
    </source>
</evidence>
<evidence type="ECO:0000256" key="3">
    <source>
        <dbReference type="ARBA" id="ARBA00023242"/>
    </source>
</evidence>
<evidence type="ECO:0000256" key="1">
    <source>
        <dbReference type="ARBA" id="ARBA00004123"/>
    </source>
</evidence>
<keyword evidence="7" id="KW-1185">Reference proteome</keyword>
<dbReference type="GO" id="GO:0030892">
    <property type="term" value="C:mitotic cohesin complex"/>
    <property type="evidence" value="ECO:0007669"/>
    <property type="project" value="TreeGrafter"/>
</dbReference>
<dbReference type="CDD" id="cd21788">
    <property type="entry name" value="Rad21_Rec8_M_SpRad21p-like"/>
    <property type="match status" value="1"/>
</dbReference>
<sequence>MFYSETLLQKSGPLARVWLSANLERKLSKNHILQSNVTDSVEAIITPNQAPMALRLSGQLLLGVVRIYQRKTRYLLDDCNEAMMKIKMAFRSSGNNDLASNLQVSNREALLLPDKITPYDNMELPPPPDASWLLSQMEDVTATPIGRKGRANNRDINLQEDFDNSQFLRANSGMDDDALAPMADLDLELDFGLDIDGGPSESIEMGRNAPMGLGVDDDVFSEVDMATTLKGGADMSNALDFGDDIRIADNEGDLLMGDDDINFHLGDGSAMPDMSAVGQINRARISESPLSDVDEDLVKDGSAAFATIGRDLYEPQEDTETTIVRRPAQRARKQKILMPDSEIALSSTHIKQQQADRHNITKEAAFLPRDPVMLALMDMQRSGGFVSSIMMGGRSSAWAPELRGMLSLDALRGDLKRKRENAMDESALKSPRLDFGDDTELGFDGNGIANHSIGPDGTILEIPADDGLFGDDGGDREGSPMPNFDETTMPIVHPADSGPVSLGTKHAVHILRDLFGSEAATNDEKRTTSAVVFQDLLPEKETTKAEATKMFFECLVLATKDAIKVEQGAELGDAIRVRGKRGLWGDWAEREAGGEIANQDNAEAVPLAAQPVAVGA</sequence>
<dbReference type="FunFam" id="1.10.10.580:FF:000004">
    <property type="entry name" value="Double-strand-break repair protein rad21"/>
    <property type="match status" value="1"/>
</dbReference>
<dbReference type="GO" id="GO:0003682">
    <property type="term" value="F:chromatin binding"/>
    <property type="evidence" value="ECO:0007669"/>
    <property type="project" value="TreeGrafter"/>
</dbReference>
<dbReference type="GO" id="GO:0005634">
    <property type="term" value="C:nucleus"/>
    <property type="evidence" value="ECO:0007669"/>
    <property type="project" value="UniProtKB-SubCell"/>
</dbReference>
<dbReference type="InterPro" id="IPR006909">
    <property type="entry name" value="Rad21/Rec8_C_eu"/>
</dbReference>